<dbReference type="WBParaSite" id="GPUH_0000519301-mRNA-1">
    <property type="protein sequence ID" value="GPUH_0000519301-mRNA-1"/>
    <property type="gene ID" value="GPUH_0000519301"/>
</dbReference>
<sequence>MLLRFPYSACHYRLPSRLIPADATDDRVCKLPEDLGNRAQELWKEAWEMREFRQQLVGIDKNLYAKVSHLMTQLGVETEEKEVPKL</sequence>
<dbReference type="Proteomes" id="UP000271098">
    <property type="component" value="Unassembled WGS sequence"/>
</dbReference>
<gene>
    <name evidence="1" type="ORF">GPUH_LOCUS5186</name>
</gene>
<reference evidence="1 2" key="2">
    <citation type="submission" date="2018-11" db="EMBL/GenBank/DDBJ databases">
        <authorList>
            <consortium name="Pathogen Informatics"/>
        </authorList>
    </citation>
    <scope>NUCLEOTIDE SEQUENCE [LARGE SCALE GENOMIC DNA]</scope>
</reference>
<evidence type="ECO:0000313" key="2">
    <source>
        <dbReference type="Proteomes" id="UP000271098"/>
    </source>
</evidence>
<accession>A0A183D8Z5</accession>
<evidence type="ECO:0000313" key="3">
    <source>
        <dbReference type="WBParaSite" id="GPUH_0000519301-mRNA-1"/>
    </source>
</evidence>
<organism evidence="3">
    <name type="scientific">Gongylonema pulchrum</name>
    <dbReference type="NCBI Taxonomy" id="637853"/>
    <lineage>
        <taxon>Eukaryota</taxon>
        <taxon>Metazoa</taxon>
        <taxon>Ecdysozoa</taxon>
        <taxon>Nematoda</taxon>
        <taxon>Chromadorea</taxon>
        <taxon>Rhabditida</taxon>
        <taxon>Spirurina</taxon>
        <taxon>Spiruromorpha</taxon>
        <taxon>Spiruroidea</taxon>
        <taxon>Gongylonematidae</taxon>
        <taxon>Gongylonema</taxon>
    </lineage>
</organism>
<evidence type="ECO:0000313" key="1">
    <source>
        <dbReference type="EMBL" id="VDK49549.1"/>
    </source>
</evidence>
<reference evidence="3" key="1">
    <citation type="submission" date="2016-06" db="UniProtKB">
        <authorList>
            <consortium name="WormBaseParasite"/>
        </authorList>
    </citation>
    <scope>IDENTIFICATION</scope>
</reference>
<protein>
    <submittedName>
        <fullName evidence="3">HSCB_C domain-containing protein</fullName>
    </submittedName>
</protein>
<dbReference type="AlphaFoldDB" id="A0A183D8Z5"/>
<name>A0A183D8Z5_9BILA</name>
<keyword evidence="2" id="KW-1185">Reference proteome</keyword>
<proteinExistence type="predicted"/>
<dbReference type="EMBL" id="UYRT01010665">
    <property type="protein sequence ID" value="VDK49549.1"/>
    <property type="molecule type" value="Genomic_DNA"/>
</dbReference>